<dbReference type="Proteomes" id="UP000199657">
    <property type="component" value="Unassembled WGS sequence"/>
</dbReference>
<keyword evidence="2" id="KW-1003">Cell membrane</keyword>
<dbReference type="PROSITE" id="PS50111">
    <property type="entry name" value="CHEMOTAXIS_TRANSDUC_2"/>
    <property type="match status" value="1"/>
</dbReference>
<dbReference type="PANTHER" id="PTHR32089:SF120">
    <property type="entry name" value="METHYL-ACCEPTING CHEMOTAXIS PROTEIN TLPQ"/>
    <property type="match status" value="1"/>
</dbReference>
<feature type="domain" description="HAMP" evidence="10">
    <location>
        <begin position="213"/>
        <end position="265"/>
    </location>
</feature>
<evidence type="ECO:0000259" key="8">
    <source>
        <dbReference type="PROSITE" id="PS50111"/>
    </source>
</evidence>
<evidence type="ECO:0000256" key="2">
    <source>
        <dbReference type="ARBA" id="ARBA00022519"/>
    </source>
</evidence>
<dbReference type="RefSeq" id="WP_091639479.1">
    <property type="nucleotide sequence ID" value="NZ_FOEG01000001.1"/>
</dbReference>
<keyword evidence="2" id="KW-0997">Cell inner membrane</keyword>
<keyword evidence="7" id="KW-0812">Transmembrane</keyword>
<proteinExistence type="inferred from homology"/>
<protein>
    <submittedName>
        <fullName evidence="11">Methyl-accepting chemotaxis protein</fullName>
    </submittedName>
</protein>
<feature type="region of interest" description="Disordered" evidence="6">
    <location>
        <begin position="505"/>
        <end position="525"/>
    </location>
</feature>
<dbReference type="CDD" id="cd11386">
    <property type="entry name" value="MCP_signal"/>
    <property type="match status" value="1"/>
</dbReference>
<dbReference type="SMART" id="SM00283">
    <property type="entry name" value="MA"/>
    <property type="match status" value="1"/>
</dbReference>
<dbReference type="InterPro" id="IPR000727">
    <property type="entry name" value="T_SNARE_dom"/>
</dbReference>
<dbReference type="InterPro" id="IPR004090">
    <property type="entry name" value="Chemotax_Me-accpt_rcpt"/>
</dbReference>
<comment type="subcellular location">
    <subcellularLocation>
        <location evidence="1">Cell inner membrane</location>
        <topology evidence="1">Multi-pass membrane protein</topology>
    </subcellularLocation>
</comment>
<dbReference type="OrthoDB" id="9781845at2"/>
<sequence length="544" mass="59004">MGRFFRRSIRNKLLLITGGGTALVLAATLFGMYQLFGTIQGFQRLATVESGHERQMQMIRANFSGQMEEWLTMLLRGGSQNYRDEHWENFQAFHAEIQADSAALMDEIEHDSVLESLARFRAAHQEMEAQFTEAKEIFEETHGDPMAGYSWAQDAEEESLAALREARDGMVDVVADQTDSNLGQASTAIWLSLGLLATAVGVAFVVFLVLLQRGIIRPAADLSEDLDRLARGDFSQPVRRNTEDELGAIAASAQQLQQQLGHMIGQVRDAVSQLASSAEEMSAISEQTASGVDRQRSETNSVATAMNEMTATVQEVARNATEAAQAATDADGRASEGQSVVNETVDSVNRLASEMERAGESVGNLNQESEAIGSVLVVIRDIAEQTNLLALNAAIEAARAGEQGRGFAVVADEVRNLAQRTQASTQEIQDMIERVQKGTGDTVTVIEQSRAQTQTVVDQTRNAGEALQGIATAVGRITEMNTQIASAAEEQSSTAEEINRNVDTINSVAEESSEGVQSGRRASEELARLSSELQDLVSEFRVNQ</sequence>
<reference evidence="11 12" key="1">
    <citation type="submission" date="2016-10" db="EMBL/GenBank/DDBJ databases">
        <authorList>
            <person name="de Groot N.N."/>
        </authorList>
    </citation>
    <scope>NUCLEOTIDE SEQUENCE [LARGE SCALE GENOMIC DNA]</scope>
    <source>
        <strain evidence="11 12">CGMCC 1.6291</strain>
    </source>
</reference>
<keyword evidence="7" id="KW-1133">Transmembrane helix</keyword>
<dbReference type="InterPro" id="IPR004089">
    <property type="entry name" value="MCPsignal_dom"/>
</dbReference>
<evidence type="ECO:0000256" key="4">
    <source>
        <dbReference type="ARBA" id="ARBA00029447"/>
    </source>
</evidence>
<organism evidence="11 12">
    <name type="scientific">Aquisalimonas asiatica</name>
    <dbReference type="NCBI Taxonomy" id="406100"/>
    <lineage>
        <taxon>Bacteria</taxon>
        <taxon>Pseudomonadati</taxon>
        <taxon>Pseudomonadota</taxon>
        <taxon>Gammaproteobacteria</taxon>
        <taxon>Chromatiales</taxon>
        <taxon>Ectothiorhodospiraceae</taxon>
        <taxon>Aquisalimonas</taxon>
    </lineage>
</organism>
<name>A0A1H8Q8V0_9GAMM</name>
<dbReference type="EMBL" id="FOEG01000001">
    <property type="protein sequence ID" value="SEO50183.1"/>
    <property type="molecule type" value="Genomic_DNA"/>
</dbReference>
<dbReference type="PANTHER" id="PTHR32089">
    <property type="entry name" value="METHYL-ACCEPTING CHEMOTAXIS PROTEIN MCPB"/>
    <property type="match status" value="1"/>
</dbReference>
<dbReference type="PRINTS" id="PR00260">
    <property type="entry name" value="CHEMTRNSDUCR"/>
</dbReference>
<dbReference type="InterPro" id="IPR003660">
    <property type="entry name" value="HAMP_dom"/>
</dbReference>
<keyword evidence="7" id="KW-0472">Membrane</keyword>
<comment type="similarity">
    <text evidence="4">Belongs to the methyl-accepting chemotaxis (MCP) protein family.</text>
</comment>
<dbReference type="AlphaFoldDB" id="A0A1H8Q8V0"/>
<evidence type="ECO:0000256" key="5">
    <source>
        <dbReference type="PROSITE-ProRule" id="PRU00284"/>
    </source>
</evidence>
<dbReference type="PROSITE" id="PS50192">
    <property type="entry name" value="T_SNARE"/>
    <property type="match status" value="1"/>
</dbReference>
<dbReference type="GO" id="GO:0007165">
    <property type="term" value="P:signal transduction"/>
    <property type="evidence" value="ECO:0007669"/>
    <property type="project" value="UniProtKB-KW"/>
</dbReference>
<dbReference type="SMART" id="SM00304">
    <property type="entry name" value="HAMP"/>
    <property type="match status" value="2"/>
</dbReference>
<keyword evidence="12" id="KW-1185">Reference proteome</keyword>
<keyword evidence="3 5" id="KW-0807">Transducer</keyword>
<dbReference type="Pfam" id="PF00015">
    <property type="entry name" value="MCPsignal"/>
    <property type="match status" value="1"/>
</dbReference>
<dbReference type="STRING" id="406100.SAMN04488052_101403"/>
<evidence type="ECO:0000313" key="12">
    <source>
        <dbReference type="Proteomes" id="UP000199657"/>
    </source>
</evidence>
<evidence type="ECO:0000256" key="1">
    <source>
        <dbReference type="ARBA" id="ARBA00004429"/>
    </source>
</evidence>
<dbReference type="GO" id="GO:0004888">
    <property type="term" value="F:transmembrane signaling receptor activity"/>
    <property type="evidence" value="ECO:0007669"/>
    <property type="project" value="InterPro"/>
</dbReference>
<feature type="compositionally biased region" description="Polar residues" evidence="6">
    <location>
        <begin position="505"/>
        <end position="516"/>
    </location>
</feature>
<evidence type="ECO:0000259" key="10">
    <source>
        <dbReference type="PROSITE" id="PS50885"/>
    </source>
</evidence>
<feature type="transmembrane region" description="Helical" evidence="7">
    <location>
        <begin position="188"/>
        <end position="211"/>
    </location>
</feature>
<dbReference type="Gene3D" id="1.10.287.950">
    <property type="entry name" value="Methyl-accepting chemotaxis protein"/>
    <property type="match status" value="1"/>
</dbReference>
<gene>
    <name evidence="11" type="ORF">SAMN04488052_101403</name>
</gene>
<feature type="domain" description="Methyl-accepting transducer" evidence="8">
    <location>
        <begin position="270"/>
        <end position="506"/>
    </location>
</feature>
<dbReference type="GO" id="GO:0006935">
    <property type="term" value="P:chemotaxis"/>
    <property type="evidence" value="ECO:0007669"/>
    <property type="project" value="InterPro"/>
</dbReference>
<dbReference type="CDD" id="cd06225">
    <property type="entry name" value="HAMP"/>
    <property type="match status" value="1"/>
</dbReference>
<evidence type="ECO:0000256" key="3">
    <source>
        <dbReference type="ARBA" id="ARBA00023224"/>
    </source>
</evidence>
<feature type="domain" description="T-SNARE coiled-coil homology" evidence="9">
    <location>
        <begin position="457"/>
        <end position="519"/>
    </location>
</feature>
<dbReference type="GO" id="GO:0005886">
    <property type="term" value="C:plasma membrane"/>
    <property type="evidence" value="ECO:0007669"/>
    <property type="project" value="UniProtKB-SubCell"/>
</dbReference>
<dbReference type="Pfam" id="PF00672">
    <property type="entry name" value="HAMP"/>
    <property type="match status" value="1"/>
</dbReference>
<evidence type="ECO:0000259" key="9">
    <source>
        <dbReference type="PROSITE" id="PS50192"/>
    </source>
</evidence>
<evidence type="ECO:0000313" key="11">
    <source>
        <dbReference type="EMBL" id="SEO50183.1"/>
    </source>
</evidence>
<accession>A0A1H8Q8V0</accession>
<dbReference type="SUPFAM" id="SSF58104">
    <property type="entry name" value="Methyl-accepting chemotaxis protein (MCP) signaling domain"/>
    <property type="match status" value="1"/>
</dbReference>
<evidence type="ECO:0000256" key="6">
    <source>
        <dbReference type="SAM" id="MobiDB-lite"/>
    </source>
</evidence>
<evidence type="ECO:0000256" key="7">
    <source>
        <dbReference type="SAM" id="Phobius"/>
    </source>
</evidence>
<dbReference type="PROSITE" id="PS50885">
    <property type="entry name" value="HAMP"/>
    <property type="match status" value="1"/>
</dbReference>
<dbReference type="FunFam" id="1.10.287.950:FF:000001">
    <property type="entry name" value="Methyl-accepting chemotaxis sensory transducer"/>
    <property type="match status" value="1"/>
</dbReference>